<dbReference type="PANTHER" id="PTHR30349">
    <property type="entry name" value="PHAGE INTEGRASE-RELATED"/>
    <property type="match status" value="1"/>
</dbReference>
<dbReference type="GO" id="GO:0015074">
    <property type="term" value="P:DNA integration"/>
    <property type="evidence" value="ECO:0007669"/>
    <property type="project" value="UniProtKB-KW"/>
</dbReference>
<dbReference type="InterPro" id="IPR011010">
    <property type="entry name" value="DNA_brk_join_enz"/>
</dbReference>
<comment type="similarity">
    <text evidence="1">Belongs to the 'phage' integrase family.</text>
</comment>
<proteinExistence type="inferred from homology"/>
<dbReference type="InterPro" id="IPR044068">
    <property type="entry name" value="CB"/>
</dbReference>
<dbReference type="InterPro" id="IPR050090">
    <property type="entry name" value="Tyrosine_recombinase_XerCD"/>
</dbReference>
<dbReference type="PROSITE" id="PS51900">
    <property type="entry name" value="CB"/>
    <property type="match status" value="1"/>
</dbReference>
<evidence type="ECO:0000256" key="3">
    <source>
        <dbReference type="ARBA" id="ARBA00023125"/>
    </source>
</evidence>
<feature type="domain" description="Core-binding (CB)" evidence="7">
    <location>
        <begin position="5"/>
        <end position="98"/>
    </location>
</feature>
<evidence type="ECO:0000313" key="8">
    <source>
        <dbReference type="EMBL" id="KGN85229.1"/>
    </source>
</evidence>
<evidence type="ECO:0000256" key="1">
    <source>
        <dbReference type="ARBA" id="ARBA00008857"/>
    </source>
</evidence>
<dbReference type="CDD" id="cd01182">
    <property type="entry name" value="INT_RitC_C_like"/>
    <property type="match status" value="1"/>
</dbReference>
<dbReference type="GO" id="GO:0006310">
    <property type="term" value="P:DNA recombination"/>
    <property type="evidence" value="ECO:0007669"/>
    <property type="project" value="UniProtKB-KW"/>
</dbReference>
<dbReference type="EMBL" id="JRAI01000059">
    <property type="protein sequence ID" value="KGN85229.1"/>
    <property type="molecule type" value="Genomic_DNA"/>
</dbReference>
<dbReference type="InterPro" id="IPR004107">
    <property type="entry name" value="Integrase_SAM-like_N"/>
</dbReference>
<evidence type="ECO:0000256" key="4">
    <source>
        <dbReference type="ARBA" id="ARBA00023172"/>
    </source>
</evidence>
<accession>A0A0A2F9X2</accession>
<dbReference type="RefSeq" id="WP_039421227.1">
    <property type="nucleotide sequence ID" value="NZ_JRAI01000059.1"/>
</dbReference>
<reference evidence="8 9" key="1">
    <citation type="submission" date="2014-08" db="EMBL/GenBank/DDBJ databases">
        <title>Porphyromonas gulae strain:COT-052_OH1451 Genome sequencing.</title>
        <authorList>
            <person name="Wallis C."/>
            <person name="Deusch O."/>
            <person name="O'Flynn C."/>
            <person name="Davis I."/>
            <person name="Jospin G."/>
            <person name="Darling A.E."/>
            <person name="Coil D.A."/>
            <person name="Alexiev A."/>
            <person name="Horsfall A."/>
            <person name="Kirkwood N."/>
            <person name="Harris S."/>
            <person name="Eisen J.A."/>
        </authorList>
    </citation>
    <scope>NUCLEOTIDE SEQUENCE [LARGE SCALE GENOMIC DNA]</scope>
    <source>
        <strain evidence="9">COT-052 OH1451</strain>
    </source>
</reference>
<feature type="domain" description="Tyr recombinase" evidence="6">
    <location>
        <begin position="122"/>
        <end position="313"/>
    </location>
</feature>
<evidence type="ECO:0000313" key="9">
    <source>
        <dbReference type="Proteomes" id="UP000030130"/>
    </source>
</evidence>
<keyword evidence="4" id="KW-0233">DNA recombination</keyword>
<dbReference type="Pfam" id="PF00589">
    <property type="entry name" value="Phage_integrase"/>
    <property type="match status" value="1"/>
</dbReference>
<organism evidence="8 9">
    <name type="scientific">Porphyromonas gulae</name>
    <dbReference type="NCBI Taxonomy" id="111105"/>
    <lineage>
        <taxon>Bacteria</taxon>
        <taxon>Pseudomonadati</taxon>
        <taxon>Bacteroidota</taxon>
        <taxon>Bacteroidia</taxon>
        <taxon>Bacteroidales</taxon>
        <taxon>Porphyromonadaceae</taxon>
        <taxon>Porphyromonas</taxon>
    </lineage>
</organism>
<dbReference type="Gene3D" id="1.10.443.10">
    <property type="entry name" value="Intergrase catalytic core"/>
    <property type="match status" value="1"/>
</dbReference>
<dbReference type="Pfam" id="PF02899">
    <property type="entry name" value="Phage_int_SAM_1"/>
    <property type="match status" value="1"/>
</dbReference>
<keyword evidence="3 5" id="KW-0238">DNA-binding</keyword>
<evidence type="ECO:0000256" key="5">
    <source>
        <dbReference type="PROSITE-ProRule" id="PRU01248"/>
    </source>
</evidence>
<evidence type="ECO:0000259" key="7">
    <source>
        <dbReference type="PROSITE" id="PS51900"/>
    </source>
</evidence>
<dbReference type="Proteomes" id="UP000030130">
    <property type="component" value="Unassembled WGS sequence"/>
</dbReference>
<evidence type="ECO:0000256" key="2">
    <source>
        <dbReference type="ARBA" id="ARBA00022908"/>
    </source>
</evidence>
<dbReference type="InterPro" id="IPR002104">
    <property type="entry name" value="Integrase_catalytic"/>
</dbReference>
<dbReference type="OrthoDB" id="107900at2"/>
<dbReference type="Gene3D" id="1.10.150.130">
    <property type="match status" value="1"/>
</dbReference>
<dbReference type="AlphaFoldDB" id="A0A0A2F9X2"/>
<comment type="caution">
    <text evidence="8">The sequence shown here is derived from an EMBL/GenBank/DDBJ whole genome shotgun (WGS) entry which is preliminary data.</text>
</comment>
<gene>
    <name evidence="8" type="ORF">HR08_06515</name>
</gene>
<evidence type="ECO:0000259" key="6">
    <source>
        <dbReference type="PROSITE" id="PS51898"/>
    </source>
</evidence>
<dbReference type="InterPro" id="IPR013762">
    <property type="entry name" value="Integrase-like_cat_sf"/>
</dbReference>
<dbReference type="GO" id="GO:0003677">
    <property type="term" value="F:DNA binding"/>
    <property type="evidence" value="ECO:0007669"/>
    <property type="project" value="UniProtKB-UniRule"/>
</dbReference>
<dbReference type="PROSITE" id="PS51898">
    <property type="entry name" value="TYR_RECOMBINASE"/>
    <property type="match status" value="1"/>
</dbReference>
<protein>
    <submittedName>
        <fullName evidence="8">Integrase</fullName>
    </submittedName>
</protein>
<sequence length="344" mass="40007">MRTDTDFAKQLSRYLSEYLPYERNVSPNTILSYRNAFVQYIEFMRDKKGIKVEKLRLENFTKDNVLCFLNHLTDEKHCSAKTRNQRLAVMKSFSTWLQYVEVGRMELWQKIRSIPAMRDMERKLNYLPLEGVKLLLEQPDANTPKGQRHLAILALMYETGMRVQELADLTVDSVRLDVEPYTIRIVGKGRKTRIVPLFKSIVDILRIYLKSEQHVLKSASIQHPLFYNTRGERLTRAGITYILKTYSDLARKKNKEIIPGRISCHMLRHSKAMHLLQAGVNLVYIRDLLGHVSIETTEIYARTDSKAKRKALEKVSLTITSNDANKAQWEGNVSLLQWLKGYGK</sequence>
<dbReference type="PANTHER" id="PTHR30349:SF41">
    <property type="entry name" value="INTEGRASE_RECOMBINASE PROTEIN MJ0367-RELATED"/>
    <property type="match status" value="1"/>
</dbReference>
<dbReference type="InterPro" id="IPR010998">
    <property type="entry name" value="Integrase_recombinase_N"/>
</dbReference>
<dbReference type="SUPFAM" id="SSF56349">
    <property type="entry name" value="DNA breaking-rejoining enzymes"/>
    <property type="match status" value="1"/>
</dbReference>
<keyword evidence="2" id="KW-0229">DNA integration</keyword>
<name>A0A0A2F9X2_9PORP</name>